<sequence length="190" mass="21238">MTDLTFCYMHMTRHDLEILDTIGTPDYLNGELSDSEVDVPHHMVPPNPEDSDVLPSQVHPSYPYGNPFSVKHPAARPRRPYDPSSRALFEDMGYAGGGINGSLRWKDLALDLLFPIDEAQQEAEKAAEARRLASGATTNHPPPPPAPVQDQTVDEDEEEENDENDNNEDDEDNDNDNDDDAESSFEEDED</sequence>
<evidence type="ECO:0000313" key="2">
    <source>
        <dbReference type="EMBL" id="OBZ74222.1"/>
    </source>
</evidence>
<comment type="caution">
    <text evidence="2">The sequence shown here is derived from an EMBL/GenBank/DDBJ whole genome shotgun (WGS) entry which is preliminary data.</text>
</comment>
<dbReference type="OrthoDB" id="2351920at2759"/>
<keyword evidence="3" id="KW-1185">Reference proteome</keyword>
<accession>A0A1C7MBQ5</accession>
<dbReference type="Proteomes" id="UP000092993">
    <property type="component" value="Unassembled WGS sequence"/>
</dbReference>
<feature type="compositionally biased region" description="Acidic residues" evidence="1">
    <location>
        <begin position="152"/>
        <end position="190"/>
    </location>
</feature>
<evidence type="ECO:0000256" key="1">
    <source>
        <dbReference type="SAM" id="MobiDB-lite"/>
    </source>
</evidence>
<reference evidence="2 3" key="1">
    <citation type="submission" date="2016-03" db="EMBL/GenBank/DDBJ databases">
        <title>Whole genome sequencing of Grifola frondosa 9006-11.</title>
        <authorList>
            <person name="Min B."/>
            <person name="Park H."/>
            <person name="Kim J.-G."/>
            <person name="Cho H."/>
            <person name="Oh Y.-L."/>
            <person name="Kong W.-S."/>
            <person name="Choi I.-G."/>
        </authorList>
    </citation>
    <scope>NUCLEOTIDE SEQUENCE [LARGE SCALE GENOMIC DNA]</scope>
    <source>
        <strain evidence="2 3">9006-11</strain>
    </source>
</reference>
<evidence type="ECO:0000313" key="3">
    <source>
        <dbReference type="Proteomes" id="UP000092993"/>
    </source>
</evidence>
<dbReference type="STRING" id="5627.A0A1C7MBQ5"/>
<organism evidence="2 3">
    <name type="scientific">Grifola frondosa</name>
    <name type="common">Maitake</name>
    <name type="synonym">Polyporus frondosus</name>
    <dbReference type="NCBI Taxonomy" id="5627"/>
    <lineage>
        <taxon>Eukaryota</taxon>
        <taxon>Fungi</taxon>
        <taxon>Dikarya</taxon>
        <taxon>Basidiomycota</taxon>
        <taxon>Agaricomycotina</taxon>
        <taxon>Agaricomycetes</taxon>
        <taxon>Polyporales</taxon>
        <taxon>Grifolaceae</taxon>
        <taxon>Grifola</taxon>
    </lineage>
</organism>
<dbReference type="EMBL" id="LUGG01000006">
    <property type="protein sequence ID" value="OBZ74222.1"/>
    <property type="molecule type" value="Genomic_DNA"/>
</dbReference>
<protein>
    <submittedName>
        <fullName evidence="2">Uncharacterized protein</fullName>
    </submittedName>
</protein>
<name>A0A1C7MBQ5_GRIFR</name>
<feature type="region of interest" description="Disordered" evidence="1">
    <location>
        <begin position="124"/>
        <end position="190"/>
    </location>
</feature>
<dbReference type="AlphaFoldDB" id="A0A1C7MBQ5"/>
<proteinExistence type="predicted"/>
<gene>
    <name evidence="2" type="ORF">A0H81_05957</name>
</gene>
<dbReference type="OMA" id="LTFCYLH"/>